<keyword evidence="2" id="KW-1185">Reference proteome</keyword>
<evidence type="ECO:0000313" key="1">
    <source>
        <dbReference type="EMBL" id="TKT93340.1"/>
    </source>
</evidence>
<comment type="caution">
    <text evidence="1">The sequence shown here is derived from an EMBL/GenBank/DDBJ whole genome shotgun (WGS) entry which is preliminary data.</text>
</comment>
<sequence>MKKELENKQIAADLCKLAILLNTYNLCGDVSPLDGAGQSFIETESKIWKYNLRKITFNDADEVGGRMPSESEQISVSLSLFIKSSGVIGDEVSNPLSELNVDIEIGGQRLNSRTYEIDDLYSSWHLDLHEEEMGDGSPKFSHPLYHFSFGGEKMEGMGEDLIGNTIILPAPRLMHPPMDAVLAIDFILQNYFIREKIKKLLSDPEYKEIVRNSQLRLWKPYFASIYSFWDKGNFNVHENFNCSKVLPFYC</sequence>
<reference evidence="1 2" key="1">
    <citation type="submission" date="2019-05" db="EMBL/GenBank/DDBJ databases">
        <title>Dyadobacter AR-3-8 sp. nov., isolated from arctic soil.</title>
        <authorList>
            <person name="Chaudhary D.K."/>
        </authorList>
    </citation>
    <scope>NUCLEOTIDE SEQUENCE [LARGE SCALE GENOMIC DNA]</scope>
    <source>
        <strain evidence="1 2">AR-3-8</strain>
    </source>
</reference>
<protein>
    <submittedName>
        <fullName evidence="1">Uncharacterized protein</fullName>
    </submittedName>
</protein>
<dbReference type="RefSeq" id="WP_137339016.1">
    <property type="nucleotide sequence ID" value="NZ_SZVO01000002.1"/>
</dbReference>
<proteinExistence type="predicted"/>
<name>A0A4U6D7D6_9BACT</name>
<dbReference type="Proteomes" id="UP000304900">
    <property type="component" value="Unassembled WGS sequence"/>
</dbReference>
<gene>
    <name evidence="1" type="ORF">FDK13_05680</name>
</gene>
<accession>A0A4U6D7D6</accession>
<evidence type="ECO:0000313" key="2">
    <source>
        <dbReference type="Proteomes" id="UP000304900"/>
    </source>
</evidence>
<dbReference type="AlphaFoldDB" id="A0A4U6D7D6"/>
<dbReference type="OrthoDB" id="8481528at2"/>
<organism evidence="1 2">
    <name type="scientific">Dyadobacter frigoris</name>
    <dbReference type="NCBI Taxonomy" id="2576211"/>
    <lineage>
        <taxon>Bacteria</taxon>
        <taxon>Pseudomonadati</taxon>
        <taxon>Bacteroidota</taxon>
        <taxon>Cytophagia</taxon>
        <taxon>Cytophagales</taxon>
        <taxon>Spirosomataceae</taxon>
        <taxon>Dyadobacter</taxon>
    </lineage>
</organism>
<dbReference type="EMBL" id="SZVO01000002">
    <property type="protein sequence ID" value="TKT93340.1"/>
    <property type="molecule type" value="Genomic_DNA"/>
</dbReference>